<feature type="domain" description="ABC transmembrane type-1" evidence="8">
    <location>
        <begin position="81"/>
        <end position="264"/>
    </location>
</feature>
<dbReference type="GO" id="GO:0005886">
    <property type="term" value="C:plasma membrane"/>
    <property type="evidence" value="ECO:0007669"/>
    <property type="project" value="UniProtKB-SubCell"/>
</dbReference>
<dbReference type="EMBL" id="ASSJ01000017">
    <property type="protein sequence ID" value="ERN42459.1"/>
    <property type="molecule type" value="Genomic_DNA"/>
</dbReference>
<dbReference type="InParanoid" id="U5DPC5"/>
<evidence type="ECO:0000313" key="10">
    <source>
        <dbReference type="Proteomes" id="UP000016960"/>
    </source>
</evidence>
<dbReference type="Proteomes" id="UP000016960">
    <property type="component" value="Unassembled WGS sequence"/>
</dbReference>
<feature type="transmembrane region" description="Helical" evidence="7">
    <location>
        <begin position="219"/>
        <end position="240"/>
    </location>
</feature>
<evidence type="ECO:0000313" key="9">
    <source>
        <dbReference type="EMBL" id="ERN42459.1"/>
    </source>
</evidence>
<evidence type="ECO:0000259" key="8">
    <source>
        <dbReference type="PROSITE" id="PS50928"/>
    </source>
</evidence>
<feature type="transmembrane region" description="Helical" evidence="7">
    <location>
        <begin position="191"/>
        <end position="212"/>
    </location>
</feature>
<feature type="transmembrane region" description="Helical" evidence="7">
    <location>
        <begin position="26"/>
        <end position="44"/>
    </location>
</feature>
<keyword evidence="6 7" id="KW-0472">Membrane</keyword>
<gene>
    <name evidence="9" type="ORF">KR51_00007680</name>
</gene>
<keyword evidence="4 7" id="KW-0812">Transmembrane</keyword>
<dbReference type="eggNOG" id="COG3639">
    <property type="taxonomic scope" value="Bacteria"/>
</dbReference>
<evidence type="ECO:0000256" key="2">
    <source>
        <dbReference type="ARBA" id="ARBA00022448"/>
    </source>
</evidence>
<reference evidence="9 10" key="1">
    <citation type="submission" date="2013-05" db="EMBL/GenBank/DDBJ databases">
        <title>Draft genome sequence of Rubidibacter lacunae KORDI 51-2.</title>
        <authorList>
            <person name="Choi D.H."/>
            <person name="Noh J.H."/>
            <person name="Kwon K.-K."/>
            <person name="Lee J.-H."/>
            <person name="Ryu J.-Y."/>
        </authorList>
    </citation>
    <scope>NUCLEOTIDE SEQUENCE [LARGE SCALE GENOMIC DNA]</scope>
    <source>
        <strain evidence="9 10">KORDI 51-2</strain>
    </source>
</reference>
<evidence type="ECO:0000256" key="6">
    <source>
        <dbReference type="ARBA" id="ARBA00023136"/>
    </source>
</evidence>
<accession>U5DPC5</accession>
<comment type="similarity">
    <text evidence="7">Belongs to the binding-protein-dependent transport system permease family.</text>
</comment>
<dbReference type="NCBIfam" id="TIGR01097">
    <property type="entry name" value="PhnE"/>
    <property type="match status" value="1"/>
</dbReference>
<dbReference type="AlphaFoldDB" id="U5DPC5"/>
<keyword evidence="5 7" id="KW-1133">Transmembrane helix</keyword>
<feature type="transmembrane region" description="Helical" evidence="7">
    <location>
        <begin position="246"/>
        <end position="267"/>
    </location>
</feature>
<feature type="transmembrane region" description="Helical" evidence="7">
    <location>
        <begin position="133"/>
        <end position="156"/>
    </location>
</feature>
<proteinExistence type="inferred from homology"/>
<protein>
    <submittedName>
        <fullName evidence="9">Phosphonate ABC transporter, permease protein PhnE</fullName>
    </submittedName>
</protein>
<dbReference type="Gene3D" id="1.10.3720.10">
    <property type="entry name" value="MetI-like"/>
    <property type="match status" value="1"/>
</dbReference>
<sequence length="277" mass="29912">MRSKATPNSNNRLYSAPPRWRKPSSLVFVILVIGSAFFFHGLWISELTPLRIWQGFSRLWNFLDQAIPPNPKRLGSTIEATLETFEMALVGTVFGAVLSLPLAILAAENTTPHPIALGFTRSFITLLRVIPDLVWGLIFIIVVGLGPVAGIMALTADTMGFCGKFFAERIEEVEPGPVEALSAIGASKASIIMLAIFPTTLPSFVASTLFALESSVRSAVVLGLVGAGGIGVELSTSMQLLRYDEAFMVIIVIFGVVLLVEQISSFIRRNIIGNAYG</sequence>
<evidence type="ECO:0000256" key="3">
    <source>
        <dbReference type="ARBA" id="ARBA00022475"/>
    </source>
</evidence>
<dbReference type="PANTHER" id="PTHR30043:SF1">
    <property type="entry name" value="ABC TRANSPORT SYSTEM PERMEASE PROTEIN P69"/>
    <property type="match status" value="1"/>
</dbReference>
<dbReference type="CDD" id="cd06261">
    <property type="entry name" value="TM_PBP2"/>
    <property type="match status" value="1"/>
</dbReference>
<dbReference type="InterPro" id="IPR000515">
    <property type="entry name" value="MetI-like"/>
</dbReference>
<dbReference type="InterPro" id="IPR035906">
    <property type="entry name" value="MetI-like_sf"/>
</dbReference>
<dbReference type="SUPFAM" id="SSF161098">
    <property type="entry name" value="MetI-like"/>
    <property type="match status" value="1"/>
</dbReference>
<dbReference type="FunCoup" id="U5DPC5">
    <property type="interactions" value="50"/>
</dbReference>
<dbReference type="STRING" id="582515.KR51_00007680"/>
<dbReference type="PATRIC" id="fig|582515.4.peg.850"/>
<evidence type="ECO:0000256" key="1">
    <source>
        <dbReference type="ARBA" id="ARBA00004651"/>
    </source>
</evidence>
<comment type="caution">
    <text evidence="9">The sequence shown here is derived from an EMBL/GenBank/DDBJ whole genome shotgun (WGS) entry which is preliminary data.</text>
</comment>
<keyword evidence="2 7" id="KW-0813">Transport</keyword>
<comment type="subcellular location">
    <subcellularLocation>
        <location evidence="1 7">Cell membrane</location>
        <topology evidence="1 7">Multi-pass membrane protein</topology>
    </subcellularLocation>
</comment>
<organism evidence="9 10">
    <name type="scientific">Rubidibacter lacunae KORDI 51-2</name>
    <dbReference type="NCBI Taxonomy" id="582515"/>
    <lineage>
        <taxon>Bacteria</taxon>
        <taxon>Bacillati</taxon>
        <taxon>Cyanobacteriota</taxon>
        <taxon>Cyanophyceae</taxon>
        <taxon>Oscillatoriophycideae</taxon>
        <taxon>Chroococcales</taxon>
        <taxon>Aphanothecaceae</taxon>
        <taxon>Rubidibacter</taxon>
    </lineage>
</organism>
<evidence type="ECO:0000256" key="7">
    <source>
        <dbReference type="RuleBase" id="RU363032"/>
    </source>
</evidence>
<name>U5DPC5_9CHRO</name>
<feature type="transmembrane region" description="Helical" evidence="7">
    <location>
        <begin position="87"/>
        <end position="107"/>
    </location>
</feature>
<dbReference type="Pfam" id="PF00528">
    <property type="entry name" value="BPD_transp_1"/>
    <property type="match status" value="1"/>
</dbReference>
<dbReference type="PANTHER" id="PTHR30043">
    <property type="entry name" value="PHOSPHONATES TRANSPORT SYSTEM PERMEASE PROTEIN"/>
    <property type="match status" value="1"/>
</dbReference>
<dbReference type="GO" id="GO:0015416">
    <property type="term" value="F:ABC-type phosphonate transporter activity"/>
    <property type="evidence" value="ECO:0007669"/>
    <property type="project" value="InterPro"/>
</dbReference>
<dbReference type="InterPro" id="IPR005769">
    <property type="entry name" value="PhnE/PtxC"/>
</dbReference>
<dbReference type="RefSeq" id="WP_022604861.1">
    <property type="nucleotide sequence ID" value="NZ_ASSJ01000017.1"/>
</dbReference>
<evidence type="ECO:0000256" key="5">
    <source>
        <dbReference type="ARBA" id="ARBA00022989"/>
    </source>
</evidence>
<dbReference type="PROSITE" id="PS50928">
    <property type="entry name" value="ABC_TM1"/>
    <property type="match status" value="1"/>
</dbReference>
<dbReference type="OrthoDB" id="8557224at2"/>
<keyword evidence="3" id="KW-1003">Cell membrane</keyword>
<keyword evidence="10" id="KW-1185">Reference proteome</keyword>
<evidence type="ECO:0000256" key="4">
    <source>
        <dbReference type="ARBA" id="ARBA00022692"/>
    </source>
</evidence>